<dbReference type="InterPro" id="IPR003599">
    <property type="entry name" value="Ig_sub"/>
</dbReference>
<dbReference type="Proteomes" id="UP000515140">
    <property type="component" value="Unplaced"/>
</dbReference>
<dbReference type="GO" id="GO:0038023">
    <property type="term" value="F:signaling receptor activity"/>
    <property type="evidence" value="ECO:0007669"/>
    <property type="project" value="TreeGrafter"/>
</dbReference>
<feature type="compositionally biased region" description="Polar residues" evidence="4">
    <location>
        <begin position="261"/>
        <end position="271"/>
    </location>
</feature>
<evidence type="ECO:0000313" key="9">
    <source>
        <dbReference type="RefSeq" id="XP_020854989.1"/>
    </source>
</evidence>
<evidence type="ECO:0000256" key="1">
    <source>
        <dbReference type="ARBA" id="ARBA00022729"/>
    </source>
</evidence>
<dbReference type="Pfam" id="PF07686">
    <property type="entry name" value="V-set"/>
    <property type="match status" value="1"/>
</dbReference>
<keyword evidence="5" id="KW-1133">Transmembrane helix</keyword>
<keyword evidence="1 6" id="KW-0732">Signal</keyword>
<organism evidence="8 9">
    <name type="scientific">Phascolarctos cinereus</name>
    <name type="common">Koala</name>
    <dbReference type="NCBI Taxonomy" id="38626"/>
    <lineage>
        <taxon>Eukaryota</taxon>
        <taxon>Metazoa</taxon>
        <taxon>Chordata</taxon>
        <taxon>Craniata</taxon>
        <taxon>Vertebrata</taxon>
        <taxon>Euteleostomi</taxon>
        <taxon>Mammalia</taxon>
        <taxon>Metatheria</taxon>
        <taxon>Diprotodontia</taxon>
        <taxon>Phascolarctidae</taxon>
        <taxon>Phascolarctos</taxon>
    </lineage>
</organism>
<feature type="signal peptide" evidence="6">
    <location>
        <begin position="1"/>
        <end position="20"/>
    </location>
</feature>
<feature type="compositionally biased region" description="Polar residues" evidence="4">
    <location>
        <begin position="291"/>
        <end position="304"/>
    </location>
</feature>
<dbReference type="OMA" id="WCQVLPE"/>
<evidence type="ECO:0000256" key="4">
    <source>
        <dbReference type="SAM" id="MobiDB-lite"/>
    </source>
</evidence>
<dbReference type="SMART" id="SM00409">
    <property type="entry name" value="IG"/>
    <property type="match status" value="1"/>
</dbReference>
<dbReference type="FunCoup" id="A0A6P5LE74">
    <property type="interactions" value="24"/>
</dbReference>
<dbReference type="InterPro" id="IPR036179">
    <property type="entry name" value="Ig-like_dom_sf"/>
</dbReference>
<protein>
    <submittedName>
        <fullName evidence="9">Trem-like transcript 1 protein</fullName>
    </submittedName>
</protein>
<dbReference type="CTD" id="340205"/>
<evidence type="ECO:0000256" key="3">
    <source>
        <dbReference type="ARBA" id="ARBA00023319"/>
    </source>
</evidence>
<keyword evidence="5" id="KW-0812">Transmembrane</keyword>
<dbReference type="InterPro" id="IPR013783">
    <property type="entry name" value="Ig-like_fold"/>
</dbReference>
<dbReference type="AlphaFoldDB" id="A0A6P5LE74"/>
<keyword evidence="2" id="KW-1015">Disulfide bond</keyword>
<accession>A0A6P5LE74</accession>
<name>A0A6P5LE74_PHACI</name>
<evidence type="ECO:0000256" key="6">
    <source>
        <dbReference type="SAM" id="SignalP"/>
    </source>
</evidence>
<dbReference type="InterPro" id="IPR013106">
    <property type="entry name" value="Ig_V-set"/>
</dbReference>
<proteinExistence type="predicted"/>
<dbReference type="CDD" id="cd05716">
    <property type="entry name" value="IgV_pIgR_like"/>
    <property type="match status" value="1"/>
</dbReference>
<dbReference type="RefSeq" id="XP_020854989.1">
    <property type="nucleotide sequence ID" value="XM_020999330.1"/>
</dbReference>
<feature type="region of interest" description="Disordered" evidence="4">
    <location>
        <begin position="205"/>
        <end position="304"/>
    </location>
</feature>
<dbReference type="GO" id="GO:0009986">
    <property type="term" value="C:cell surface"/>
    <property type="evidence" value="ECO:0007669"/>
    <property type="project" value="TreeGrafter"/>
</dbReference>
<gene>
    <name evidence="9" type="primary">TREML1</name>
</gene>
<dbReference type="InterPro" id="IPR052314">
    <property type="entry name" value="Immune_rcpt_domain"/>
</dbReference>
<evidence type="ECO:0000313" key="8">
    <source>
        <dbReference type="Proteomes" id="UP000515140"/>
    </source>
</evidence>
<dbReference type="PANTHER" id="PTHR16423">
    <property type="entry name" value="TREM-LIKE TRANSCRIPT PROTEIN"/>
    <property type="match status" value="1"/>
</dbReference>
<dbReference type="SUPFAM" id="SSF48726">
    <property type="entry name" value="Immunoglobulin"/>
    <property type="match status" value="1"/>
</dbReference>
<feature type="compositionally biased region" description="Pro residues" evidence="4">
    <location>
        <begin position="244"/>
        <end position="260"/>
    </location>
</feature>
<evidence type="ECO:0000259" key="7">
    <source>
        <dbReference type="SMART" id="SM00409"/>
    </source>
</evidence>
<keyword evidence="3" id="KW-0393">Immunoglobulin domain</keyword>
<dbReference type="Gene3D" id="2.60.40.10">
    <property type="entry name" value="Immunoglobulins"/>
    <property type="match status" value="1"/>
</dbReference>
<dbReference type="PANTHER" id="PTHR16423:SF10">
    <property type="entry name" value="CRKD-BINDING PROTEIN-RELATED"/>
    <property type="match status" value="1"/>
</dbReference>
<feature type="chain" id="PRO_5027877486" evidence="6">
    <location>
        <begin position="21"/>
        <end position="304"/>
    </location>
</feature>
<dbReference type="KEGG" id="pcw:110217151"/>
<feature type="transmembrane region" description="Helical" evidence="5">
    <location>
        <begin position="169"/>
        <end position="191"/>
    </location>
</feature>
<keyword evidence="8" id="KW-1185">Reference proteome</keyword>
<dbReference type="GeneID" id="110217151"/>
<reference evidence="9" key="1">
    <citation type="submission" date="2025-08" db="UniProtKB">
        <authorList>
            <consortium name="RefSeq"/>
        </authorList>
    </citation>
    <scope>IDENTIFICATION</scope>
    <source>
        <tissue evidence="9">Spleen</tissue>
    </source>
</reference>
<feature type="domain" description="Immunoglobulin" evidence="7">
    <location>
        <begin position="22"/>
        <end position="122"/>
    </location>
</feature>
<keyword evidence="5" id="KW-0472">Membrane</keyword>
<sequence>MGFTLLLLFLLGMTGCVVKGAPETLQAVAGGSISLLCHYDLEDARARKVWCQFLSTECQPLVTSVVDRRTPSSEKVHLTDLGEGLLEVVMDDVQLEDAGEYGCMVETTTGLRALGMFILKVSPPVSRQDKENKEDYWEETLTFAPMEHPVVSPSFIPVEPNQEDWSIPLVWGSVLLLSLLLMAAVVLAVIVGRMGGKLDICGRSQSSEASALDTRTSAEEPSSMPYVKLETPPSLDDTTYTNPPLGPPTGKPPPPPPPTTSEPQVHFSSKPVTYATVVFPPGAEGGEAPTQPAQEQTDLQNPPI</sequence>
<feature type="compositionally biased region" description="Polar residues" evidence="4">
    <location>
        <begin position="205"/>
        <end position="215"/>
    </location>
</feature>
<evidence type="ECO:0000256" key="2">
    <source>
        <dbReference type="ARBA" id="ARBA00023157"/>
    </source>
</evidence>
<evidence type="ECO:0000256" key="5">
    <source>
        <dbReference type="SAM" id="Phobius"/>
    </source>
</evidence>
<dbReference type="InParanoid" id="A0A6P5LE74"/>